<name>A0A9P4LG15_9PLEO</name>
<keyword evidence="3" id="KW-1185">Reference proteome</keyword>
<feature type="chain" id="PRO_5040200192" evidence="1">
    <location>
        <begin position="24"/>
        <end position="156"/>
    </location>
</feature>
<organism evidence="2 3">
    <name type="scientific">Setomelanomma holmii</name>
    <dbReference type="NCBI Taxonomy" id="210430"/>
    <lineage>
        <taxon>Eukaryota</taxon>
        <taxon>Fungi</taxon>
        <taxon>Dikarya</taxon>
        <taxon>Ascomycota</taxon>
        <taxon>Pezizomycotina</taxon>
        <taxon>Dothideomycetes</taxon>
        <taxon>Pleosporomycetidae</taxon>
        <taxon>Pleosporales</taxon>
        <taxon>Pleosporineae</taxon>
        <taxon>Phaeosphaeriaceae</taxon>
        <taxon>Setomelanomma</taxon>
    </lineage>
</organism>
<feature type="signal peptide" evidence="1">
    <location>
        <begin position="1"/>
        <end position="23"/>
    </location>
</feature>
<gene>
    <name evidence="2" type="ORF">EK21DRAFT_95445</name>
</gene>
<keyword evidence="1" id="KW-0732">Signal</keyword>
<comment type="caution">
    <text evidence="2">The sequence shown here is derived from an EMBL/GenBank/DDBJ whole genome shotgun (WGS) entry which is preliminary data.</text>
</comment>
<evidence type="ECO:0000256" key="1">
    <source>
        <dbReference type="SAM" id="SignalP"/>
    </source>
</evidence>
<reference evidence="2" key="1">
    <citation type="journal article" date="2020" name="Stud. Mycol.">
        <title>101 Dothideomycetes genomes: a test case for predicting lifestyles and emergence of pathogens.</title>
        <authorList>
            <person name="Haridas S."/>
            <person name="Albert R."/>
            <person name="Binder M."/>
            <person name="Bloem J."/>
            <person name="Labutti K."/>
            <person name="Salamov A."/>
            <person name="Andreopoulos B."/>
            <person name="Baker S."/>
            <person name="Barry K."/>
            <person name="Bills G."/>
            <person name="Bluhm B."/>
            <person name="Cannon C."/>
            <person name="Castanera R."/>
            <person name="Culley D."/>
            <person name="Daum C."/>
            <person name="Ezra D."/>
            <person name="Gonzalez J."/>
            <person name="Henrissat B."/>
            <person name="Kuo A."/>
            <person name="Liang C."/>
            <person name="Lipzen A."/>
            <person name="Lutzoni F."/>
            <person name="Magnuson J."/>
            <person name="Mondo S."/>
            <person name="Nolan M."/>
            <person name="Ohm R."/>
            <person name="Pangilinan J."/>
            <person name="Park H.-J."/>
            <person name="Ramirez L."/>
            <person name="Alfaro M."/>
            <person name="Sun H."/>
            <person name="Tritt A."/>
            <person name="Yoshinaga Y."/>
            <person name="Zwiers L.-H."/>
            <person name="Turgeon B."/>
            <person name="Goodwin S."/>
            <person name="Spatafora J."/>
            <person name="Crous P."/>
            <person name="Grigoriev I."/>
        </authorList>
    </citation>
    <scope>NUCLEOTIDE SEQUENCE</scope>
    <source>
        <strain evidence="2">CBS 110217</strain>
    </source>
</reference>
<accession>A0A9P4LG15</accession>
<sequence length="156" mass="17048">MMSRSSLWGLCLIATGTVASVLANQKAHHSLQILAGEKSGRFWSVWHGPQGTAVNPCNAEPFELVLETTDIRVQNSVPEDPPLLPKVTWGNPSENQPRPAALAPGECVINGNGQDGPPTLKCKDMTVDFKKDAQFRDAGIICDDNTKYIRTWTAEY</sequence>
<dbReference type="AlphaFoldDB" id="A0A9P4LG15"/>
<dbReference type="OrthoDB" id="3656653at2759"/>
<evidence type="ECO:0000313" key="2">
    <source>
        <dbReference type="EMBL" id="KAF2022784.1"/>
    </source>
</evidence>
<proteinExistence type="predicted"/>
<dbReference type="Proteomes" id="UP000799777">
    <property type="component" value="Unassembled WGS sequence"/>
</dbReference>
<evidence type="ECO:0000313" key="3">
    <source>
        <dbReference type="Proteomes" id="UP000799777"/>
    </source>
</evidence>
<dbReference type="EMBL" id="ML978443">
    <property type="protein sequence ID" value="KAF2022784.1"/>
    <property type="molecule type" value="Genomic_DNA"/>
</dbReference>
<protein>
    <submittedName>
        <fullName evidence="2">Uncharacterized protein</fullName>
    </submittedName>
</protein>